<accession>A0A2T1M0S3</accession>
<gene>
    <name evidence="2" type="ORF">C7H19_07250</name>
</gene>
<evidence type="ECO:0000256" key="1">
    <source>
        <dbReference type="SAM" id="Phobius"/>
    </source>
</evidence>
<evidence type="ECO:0000313" key="2">
    <source>
        <dbReference type="EMBL" id="PSF38257.1"/>
    </source>
</evidence>
<keyword evidence="1" id="KW-0472">Membrane</keyword>
<dbReference type="Proteomes" id="UP000239001">
    <property type="component" value="Unassembled WGS sequence"/>
</dbReference>
<dbReference type="PANTHER" id="PTHR36049:SF3">
    <property type="match status" value="1"/>
</dbReference>
<feature type="transmembrane region" description="Helical" evidence="1">
    <location>
        <begin position="12"/>
        <end position="30"/>
    </location>
</feature>
<reference evidence="2 3" key="2">
    <citation type="submission" date="2018-03" db="EMBL/GenBank/DDBJ databases">
        <authorList>
            <person name="Keele B.F."/>
        </authorList>
    </citation>
    <scope>NUCLEOTIDE SEQUENCE [LARGE SCALE GENOMIC DNA]</scope>
    <source>
        <strain evidence="2 3">CCALA 016</strain>
    </source>
</reference>
<feature type="transmembrane region" description="Helical" evidence="1">
    <location>
        <begin position="36"/>
        <end position="58"/>
    </location>
</feature>
<keyword evidence="3" id="KW-1185">Reference proteome</keyword>
<dbReference type="RefSeq" id="WP_106456222.1">
    <property type="nucleotide sequence ID" value="NZ_PXOH01000005.1"/>
</dbReference>
<dbReference type="AlphaFoldDB" id="A0A2T1M0S3"/>
<reference evidence="2 3" key="1">
    <citation type="submission" date="2018-03" db="EMBL/GenBank/DDBJ databases">
        <title>The ancient ancestry and fast evolution of plastids.</title>
        <authorList>
            <person name="Moore K.R."/>
            <person name="Magnabosco C."/>
            <person name="Momper L."/>
            <person name="Gold D.A."/>
            <person name="Bosak T."/>
            <person name="Fournier G.P."/>
        </authorList>
    </citation>
    <scope>NUCLEOTIDE SEQUENCE [LARGE SCALE GENOMIC DNA]</scope>
    <source>
        <strain evidence="2 3">CCALA 016</strain>
    </source>
</reference>
<dbReference type="InterPro" id="IPR008470">
    <property type="entry name" value="Uncharacterised_Ycf33"/>
</dbReference>
<protein>
    <submittedName>
        <fullName evidence="2">DUF751 domain-containing protein</fullName>
    </submittedName>
</protein>
<organism evidence="2 3">
    <name type="scientific">Aphanothece hegewaldii CCALA 016</name>
    <dbReference type="NCBI Taxonomy" id="2107694"/>
    <lineage>
        <taxon>Bacteria</taxon>
        <taxon>Bacillati</taxon>
        <taxon>Cyanobacteriota</taxon>
        <taxon>Cyanophyceae</taxon>
        <taxon>Oscillatoriophycideae</taxon>
        <taxon>Chroococcales</taxon>
        <taxon>Aphanothecaceae</taxon>
        <taxon>Aphanothece</taxon>
    </lineage>
</organism>
<dbReference type="EMBL" id="PXOH01000005">
    <property type="protein sequence ID" value="PSF38257.1"/>
    <property type="molecule type" value="Genomic_DNA"/>
</dbReference>
<dbReference type="PANTHER" id="PTHR36049">
    <property type="entry name" value="TRANSMEMBRANE PROTEIN"/>
    <property type="match status" value="1"/>
</dbReference>
<dbReference type="Pfam" id="PF05421">
    <property type="entry name" value="DUF751"/>
    <property type="match status" value="1"/>
</dbReference>
<dbReference type="OrthoDB" id="489556at2"/>
<proteinExistence type="predicted"/>
<sequence>MKEFLENLSRYPRFLITVSLGIFFVFFDWIKPLFKNPVTGVAVVGMLVGGFAFLYFTLEAMLGISSL</sequence>
<name>A0A2T1M0S3_9CHRO</name>
<comment type="caution">
    <text evidence="2">The sequence shown here is derived from an EMBL/GenBank/DDBJ whole genome shotgun (WGS) entry which is preliminary data.</text>
</comment>
<keyword evidence="1" id="KW-1133">Transmembrane helix</keyword>
<evidence type="ECO:0000313" key="3">
    <source>
        <dbReference type="Proteomes" id="UP000239001"/>
    </source>
</evidence>
<keyword evidence="1" id="KW-0812">Transmembrane</keyword>